<dbReference type="EMBL" id="SJKD01000003">
    <property type="protein sequence ID" value="TCC50166.1"/>
    <property type="molecule type" value="Genomic_DNA"/>
</dbReference>
<feature type="transmembrane region" description="Helical" evidence="1">
    <location>
        <begin position="205"/>
        <end position="225"/>
    </location>
</feature>
<keyword evidence="1" id="KW-0812">Transmembrane</keyword>
<comment type="caution">
    <text evidence="2">The sequence shown here is derived from an EMBL/GenBank/DDBJ whole genome shotgun (WGS) entry which is preliminary data.</text>
</comment>
<gene>
    <name evidence="2" type="ORF">E0H75_17995</name>
</gene>
<name>A0A4R0JXW6_9ACTN</name>
<dbReference type="Proteomes" id="UP000293342">
    <property type="component" value="Unassembled WGS sequence"/>
</dbReference>
<protein>
    <submittedName>
        <fullName evidence="2">Uncharacterized protein</fullName>
    </submittedName>
</protein>
<proteinExistence type="predicted"/>
<evidence type="ECO:0000313" key="2">
    <source>
        <dbReference type="EMBL" id="TCC50166.1"/>
    </source>
</evidence>
<dbReference type="AlphaFoldDB" id="A0A4R0JXW6"/>
<dbReference type="RefSeq" id="WP_165553813.1">
    <property type="nucleotide sequence ID" value="NZ_SJKD01000003.1"/>
</dbReference>
<evidence type="ECO:0000313" key="3">
    <source>
        <dbReference type="Proteomes" id="UP000293342"/>
    </source>
</evidence>
<accession>A0A4R0JXW6</accession>
<reference evidence="2 3" key="1">
    <citation type="submission" date="2019-02" db="EMBL/GenBank/DDBJ databases">
        <title>Kribbella capetownensis sp. nov. and Kribbella speibonae sp. nov., isolated from soil.</title>
        <authorList>
            <person name="Curtis S.M."/>
            <person name="Norton I."/>
            <person name="Everest G.J."/>
            <person name="Meyers P.R."/>
        </authorList>
    </citation>
    <scope>NUCLEOTIDE SEQUENCE [LARGE SCALE GENOMIC DNA]</scope>
    <source>
        <strain evidence="2 3">YM53</strain>
    </source>
</reference>
<feature type="transmembrane region" description="Helical" evidence="1">
    <location>
        <begin position="181"/>
        <end position="199"/>
    </location>
</feature>
<keyword evidence="3" id="KW-1185">Reference proteome</keyword>
<keyword evidence="1" id="KW-0472">Membrane</keyword>
<keyword evidence="1" id="KW-1133">Transmembrane helix</keyword>
<sequence>MRRLSRMLSRRQLPIRLRPRPGLLPVRLTGRPVRRLPGLSIRRRPGLLPVRRLPSVLARSRTPKTLRTRTRAVRLRPGRPVLLPRLRGLLSVRRLTRALRLRLLRRTLPGVLGRRRLPVGPLTRLLSLWLLPIRRLIRLLRLTRVLGLCRGRWPLRLSAIRLLTLLRRGRRLSRVLRPARLLRLLIARLLASTLLGWLPDSRLPAVRLALRLSAVLLTGLLRLAVLLRRRLSVRRTG</sequence>
<organism evidence="2 3">
    <name type="scientific">Kribbella capetownensis</name>
    <dbReference type="NCBI Taxonomy" id="1572659"/>
    <lineage>
        <taxon>Bacteria</taxon>
        <taxon>Bacillati</taxon>
        <taxon>Actinomycetota</taxon>
        <taxon>Actinomycetes</taxon>
        <taxon>Propionibacteriales</taxon>
        <taxon>Kribbellaceae</taxon>
        <taxon>Kribbella</taxon>
    </lineage>
</organism>
<evidence type="ECO:0000256" key="1">
    <source>
        <dbReference type="SAM" id="Phobius"/>
    </source>
</evidence>